<name>A0A0Q3EVS4_BRADI</name>
<gene>
    <name evidence="2" type="ORF">BRADI_4g31423v3</name>
</gene>
<organism evidence="2">
    <name type="scientific">Brachypodium distachyon</name>
    <name type="common">Purple false brome</name>
    <name type="synonym">Trachynia distachya</name>
    <dbReference type="NCBI Taxonomy" id="15368"/>
    <lineage>
        <taxon>Eukaryota</taxon>
        <taxon>Viridiplantae</taxon>
        <taxon>Streptophyta</taxon>
        <taxon>Embryophyta</taxon>
        <taxon>Tracheophyta</taxon>
        <taxon>Spermatophyta</taxon>
        <taxon>Magnoliopsida</taxon>
        <taxon>Liliopsida</taxon>
        <taxon>Poales</taxon>
        <taxon>Poaceae</taxon>
        <taxon>BOP clade</taxon>
        <taxon>Pooideae</taxon>
        <taxon>Stipodae</taxon>
        <taxon>Brachypodieae</taxon>
        <taxon>Brachypodium</taxon>
    </lineage>
</organism>
<proteinExistence type="predicted"/>
<evidence type="ECO:0000256" key="1">
    <source>
        <dbReference type="SAM" id="Phobius"/>
    </source>
</evidence>
<dbReference type="AlphaFoldDB" id="A0A0Q3EVS4"/>
<dbReference type="EMBL" id="CM000883">
    <property type="protein sequence ID" value="KQJ90420.1"/>
    <property type="molecule type" value="Genomic_DNA"/>
</dbReference>
<evidence type="ECO:0000313" key="3">
    <source>
        <dbReference type="EnsemblPlants" id="KQJ90420"/>
    </source>
</evidence>
<keyword evidence="4" id="KW-1185">Reference proteome</keyword>
<dbReference type="Proteomes" id="UP000008810">
    <property type="component" value="Chromosome 4"/>
</dbReference>
<evidence type="ECO:0000313" key="4">
    <source>
        <dbReference type="Proteomes" id="UP000008810"/>
    </source>
</evidence>
<accession>A0A0Q3EVS4</accession>
<protein>
    <submittedName>
        <fullName evidence="2 3">Uncharacterized protein</fullName>
    </submittedName>
</protein>
<dbReference type="Gramene" id="KQJ90420">
    <property type="protein sequence ID" value="KQJ90420"/>
    <property type="gene ID" value="BRADI_4g31423v3"/>
</dbReference>
<keyword evidence="1" id="KW-0472">Membrane</keyword>
<reference evidence="2" key="2">
    <citation type="submission" date="2017-06" db="EMBL/GenBank/DDBJ databases">
        <title>WGS assembly of Brachypodium distachyon.</title>
        <authorList>
            <consortium name="The International Brachypodium Initiative"/>
            <person name="Lucas S."/>
            <person name="Harmon-Smith M."/>
            <person name="Lail K."/>
            <person name="Tice H."/>
            <person name="Grimwood J."/>
            <person name="Bruce D."/>
            <person name="Barry K."/>
            <person name="Shu S."/>
            <person name="Lindquist E."/>
            <person name="Wang M."/>
            <person name="Pitluck S."/>
            <person name="Vogel J.P."/>
            <person name="Garvin D.F."/>
            <person name="Mockler T.C."/>
            <person name="Schmutz J."/>
            <person name="Rokhsar D."/>
            <person name="Bevan M.W."/>
        </authorList>
    </citation>
    <scope>NUCLEOTIDE SEQUENCE</scope>
    <source>
        <strain evidence="2">Bd21</strain>
    </source>
</reference>
<evidence type="ECO:0000313" key="2">
    <source>
        <dbReference type="EMBL" id="KQJ90420.1"/>
    </source>
</evidence>
<dbReference type="EnsemblPlants" id="KQJ90420">
    <property type="protein sequence ID" value="KQJ90420"/>
    <property type="gene ID" value="BRADI_4g31423v3"/>
</dbReference>
<reference evidence="3" key="3">
    <citation type="submission" date="2018-08" db="UniProtKB">
        <authorList>
            <consortium name="EnsemblPlants"/>
        </authorList>
    </citation>
    <scope>IDENTIFICATION</scope>
    <source>
        <strain evidence="3">cv. Bd21</strain>
    </source>
</reference>
<keyword evidence="1" id="KW-0812">Transmembrane</keyword>
<sequence length="124" mass="13882">MHLCAFFSPSSLVNDRPFGGVFVFHSCMIDKLESSLCSSDAPSIPREYAVLPVVSTWKRECGESATLGSMLHGGYPWLLVLVSLFDRALICNPCIFLLFFLFCSSKYLLLQDVILIGQGWLIKR</sequence>
<keyword evidence="1" id="KW-1133">Transmembrane helix</keyword>
<dbReference type="InParanoid" id="A0A0Q3EVS4"/>
<reference evidence="2 3" key="1">
    <citation type="journal article" date="2010" name="Nature">
        <title>Genome sequencing and analysis of the model grass Brachypodium distachyon.</title>
        <authorList>
            <consortium name="International Brachypodium Initiative"/>
        </authorList>
    </citation>
    <scope>NUCLEOTIDE SEQUENCE [LARGE SCALE GENOMIC DNA]</scope>
    <source>
        <strain evidence="2 3">Bd21</strain>
    </source>
</reference>
<feature type="transmembrane region" description="Helical" evidence="1">
    <location>
        <begin position="77"/>
        <end position="102"/>
    </location>
</feature>